<evidence type="ECO:0000256" key="1">
    <source>
        <dbReference type="SAM" id="MobiDB-lite"/>
    </source>
</evidence>
<reference evidence="2 3" key="1">
    <citation type="submission" date="2023-08" db="EMBL/GenBank/DDBJ databases">
        <title>A Necator americanus chromosomal reference genome.</title>
        <authorList>
            <person name="Ilik V."/>
            <person name="Petrzelkova K.J."/>
            <person name="Pardy F."/>
            <person name="Fuh T."/>
            <person name="Niatou-Singa F.S."/>
            <person name="Gouil Q."/>
            <person name="Baker L."/>
            <person name="Ritchie M.E."/>
            <person name="Jex A.R."/>
            <person name="Gazzola D."/>
            <person name="Li H."/>
            <person name="Toshio Fujiwara R."/>
            <person name="Zhan B."/>
            <person name="Aroian R.V."/>
            <person name="Pafco B."/>
            <person name="Schwarz E.M."/>
        </authorList>
    </citation>
    <scope>NUCLEOTIDE SEQUENCE [LARGE SCALE GENOMIC DNA]</scope>
    <source>
        <strain evidence="2 3">Aroian</strain>
        <tissue evidence="2">Whole animal</tissue>
    </source>
</reference>
<feature type="region of interest" description="Disordered" evidence="1">
    <location>
        <begin position="1"/>
        <end position="23"/>
    </location>
</feature>
<dbReference type="Proteomes" id="UP001303046">
    <property type="component" value="Unassembled WGS sequence"/>
</dbReference>
<accession>A0ABR1ED71</accession>
<dbReference type="EMBL" id="JAVFWL010000006">
    <property type="protein sequence ID" value="KAK6760398.1"/>
    <property type="molecule type" value="Genomic_DNA"/>
</dbReference>
<protein>
    <submittedName>
        <fullName evidence="2">Uncharacterized protein</fullName>
    </submittedName>
</protein>
<gene>
    <name evidence="2" type="primary">Necator_chrX.g21912</name>
    <name evidence="2" type="ORF">RB195_021751</name>
</gene>
<sequence length="73" mass="8424">MLVVAELKPPDKDESLPPAARTSAKISKKEEYKEAFMEEIGSEDCRSESARFTCHVHWIRHFFTTIVMRRAAL</sequence>
<name>A0ABR1ED71_NECAM</name>
<organism evidence="2 3">
    <name type="scientific">Necator americanus</name>
    <name type="common">Human hookworm</name>
    <dbReference type="NCBI Taxonomy" id="51031"/>
    <lineage>
        <taxon>Eukaryota</taxon>
        <taxon>Metazoa</taxon>
        <taxon>Ecdysozoa</taxon>
        <taxon>Nematoda</taxon>
        <taxon>Chromadorea</taxon>
        <taxon>Rhabditida</taxon>
        <taxon>Rhabditina</taxon>
        <taxon>Rhabditomorpha</taxon>
        <taxon>Strongyloidea</taxon>
        <taxon>Ancylostomatidae</taxon>
        <taxon>Bunostominae</taxon>
        <taxon>Necator</taxon>
    </lineage>
</organism>
<keyword evidence="3" id="KW-1185">Reference proteome</keyword>
<evidence type="ECO:0000313" key="3">
    <source>
        <dbReference type="Proteomes" id="UP001303046"/>
    </source>
</evidence>
<comment type="caution">
    <text evidence="2">The sequence shown here is derived from an EMBL/GenBank/DDBJ whole genome shotgun (WGS) entry which is preliminary data.</text>
</comment>
<evidence type="ECO:0000313" key="2">
    <source>
        <dbReference type="EMBL" id="KAK6760398.1"/>
    </source>
</evidence>
<proteinExistence type="predicted"/>